<name>A0AAF3ES92_9BILA</name>
<reference evidence="3" key="1">
    <citation type="submission" date="2024-02" db="UniProtKB">
        <authorList>
            <consortium name="WormBaseParasite"/>
        </authorList>
    </citation>
    <scope>IDENTIFICATION</scope>
</reference>
<sequence length="78" mass="8504">MSKVIILCLLAVFLVQVVVSTQDDLTVFNRAEGGIRVKRGSKCKKTNILCWSHMCDRCCATGCSGVNCVDIMCGVCCR</sequence>
<accession>A0AAF3ES92</accession>
<dbReference type="WBParaSite" id="MBELARI_LOCUS17003">
    <property type="protein sequence ID" value="MBELARI_LOCUS17003"/>
    <property type="gene ID" value="MBELARI_LOCUS17003"/>
</dbReference>
<dbReference type="Proteomes" id="UP000887575">
    <property type="component" value="Unassembled WGS sequence"/>
</dbReference>
<protein>
    <submittedName>
        <fullName evidence="3">Uncharacterized protein</fullName>
    </submittedName>
</protein>
<evidence type="ECO:0000313" key="2">
    <source>
        <dbReference type="Proteomes" id="UP000887575"/>
    </source>
</evidence>
<dbReference type="AlphaFoldDB" id="A0AAF3ES92"/>
<keyword evidence="2" id="KW-1185">Reference proteome</keyword>
<evidence type="ECO:0000256" key="1">
    <source>
        <dbReference type="SAM" id="SignalP"/>
    </source>
</evidence>
<keyword evidence="1" id="KW-0732">Signal</keyword>
<feature type="chain" id="PRO_5042119645" evidence="1">
    <location>
        <begin position="21"/>
        <end position="78"/>
    </location>
</feature>
<feature type="signal peptide" evidence="1">
    <location>
        <begin position="1"/>
        <end position="20"/>
    </location>
</feature>
<proteinExistence type="predicted"/>
<organism evidence="2 3">
    <name type="scientific">Mesorhabditis belari</name>
    <dbReference type="NCBI Taxonomy" id="2138241"/>
    <lineage>
        <taxon>Eukaryota</taxon>
        <taxon>Metazoa</taxon>
        <taxon>Ecdysozoa</taxon>
        <taxon>Nematoda</taxon>
        <taxon>Chromadorea</taxon>
        <taxon>Rhabditida</taxon>
        <taxon>Rhabditina</taxon>
        <taxon>Rhabditomorpha</taxon>
        <taxon>Rhabditoidea</taxon>
        <taxon>Rhabditidae</taxon>
        <taxon>Mesorhabditinae</taxon>
        <taxon>Mesorhabditis</taxon>
    </lineage>
</organism>
<evidence type="ECO:0000313" key="3">
    <source>
        <dbReference type="WBParaSite" id="MBELARI_LOCUS17003"/>
    </source>
</evidence>